<evidence type="ECO:0000313" key="4">
    <source>
        <dbReference type="Proteomes" id="UP001319883"/>
    </source>
</evidence>
<keyword evidence="1" id="KW-0732">Signal</keyword>
<dbReference type="Gene3D" id="3.40.50.1980">
    <property type="entry name" value="Nitrogenase molybdenum iron protein domain"/>
    <property type="match status" value="2"/>
</dbReference>
<name>A0ABS7X2R0_9GAMM</name>
<dbReference type="InterPro" id="IPR050902">
    <property type="entry name" value="ABC_Transporter_SBP"/>
</dbReference>
<dbReference type="SUPFAM" id="SSF53807">
    <property type="entry name" value="Helical backbone' metal receptor"/>
    <property type="match status" value="1"/>
</dbReference>
<evidence type="ECO:0000256" key="1">
    <source>
        <dbReference type="SAM" id="SignalP"/>
    </source>
</evidence>
<dbReference type="CDD" id="cd01144">
    <property type="entry name" value="BtuF"/>
    <property type="match status" value="1"/>
</dbReference>
<gene>
    <name evidence="3" type="ORF">KGQ91_13675</name>
</gene>
<comment type="caution">
    <text evidence="3">The sequence shown here is derived from an EMBL/GenBank/DDBJ whole genome shotgun (WGS) entry which is preliminary data.</text>
</comment>
<feature type="domain" description="Fe/B12 periplasmic-binding" evidence="2">
    <location>
        <begin position="43"/>
        <end position="290"/>
    </location>
</feature>
<sequence>MRLARTFCLLVLLVLCRVGAAEASITVEDARDEPVTLDAPATRIVALAPHAVELLYAVGAGDALSGVIAGSDYPPAARTLPRVGSYQGISLEAILSRRPDLVVSWLSGTPHAVTTRLRALGIPVYASEPRHLTDIPEELRELGRLTGRADRGEARAERFAARLAELRQHFARPPRVFYQVASAPLTTLGDGQIITQVIRACGGQPLFADSPVLVPQVSREALLAARPTVILAAGDDDAWQAAWQRWTTLPAVRDGHLYTLDPDEISRPGPRLLEGMAQVCRVLAEAATAQ</sequence>
<feature type="signal peptide" evidence="1">
    <location>
        <begin position="1"/>
        <end position="23"/>
    </location>
</feature>
<dbReference type="PANTHER" id="PTHR30535:SF34">
    <property type="entry name" value="MOLYBDATE-BINDING PROTEIN MOLA"/>
    <property type="match status" value="1"/>
</dbReference>
<dbReference type="PROSITE" id="PS50983">
    <property type="entry name" value="FE_B12_PBP"/>
    <property type="match status" value="1"/>
</dbReference>
<protein>
    <submittedName>
        <fullName evidence="3">Cobalamin-binding protein</fullName>
    </submittedName>
</protein>
<dbReference type="EMBL" id="JAGXFD010000001">
    <property type="protein sequence ID" value="MBZ9568718.1"/>
    <property type="molecule type" value="Genomic_DNA"/>
</dbReference>
<evidence type="ECO:0000259" key="2">
    <source>
        <dbReference type="PROSITE" id="PS50983"/>
    </source>
</evidence>
<evidence type="ECO:0000313" key="3">
    <source>
        <dbReference type="EMBL" id="MBZ9568718.1"/>
    </source>
</evidence>
<feature type="chain" id="PRO_5046072722" evidence="1">
    <location>
        <begin position="24"/>
        <end position="290"/>
    </location>
</feature>
<organism evidence="3 4">
    <name type="scientific">Modicisalibacter tunisiensis</name>
    <dbReference type="NCBI Taxonomy" id="390637"/>
    <lineage>
        <taxon>Bacteria</taxon>
        <taxon>Pseudomonadati</taxon>
        <taxon>Pseudomonadota</taxon>
        <taxon>Gammaproteobacteria</taxon>
        <taxon>Oceanospirillales</taxon>
        <taxon>Halomonadaceae</taxon>
        <taxon>Modicisalibacter</taxon>
    </lineage>
</organism>
<dbReference type="PANTHER" id="PTHR30535">
    <property type="entry name" value="VITAMIN B12-BINDING PROTEIN"/>
    <property type="match status" value="1"/>
</dbReference>
<proteinExistence type="predicted"/>
<keyword evidence="4" id="KW-1185">Reference proteome</keyword>
<dbReference type="Proteomes" id="UP001319883">
    <property type="component" value="Unassembled WGS sequence"/>
</dbReference>
<reference evidence="3 4" key="1">
    <citation type="submission" date="2021-05" db="EMBL/GenBank/DDBJ databases">
        <title>Petroleum and Energy Research Collection (APPE): ex situ preservation of microbial diversity associated with the oil industry and exploitation of its biotechnological potential.</title>
        <authorList>
            <person name="Paixao C.T.M."/>
            <person name="Gomes M.B."/>
            <person name="Oliveira V.M."/>
        </authorList>
    </citation>
    <scope>NUCLEOTIDE SEQUENCE [LARGE SCALE GENOMIC DNA]</scope>
    <source>
        <strain evidence="3 4">LIT2</strain>
    </source>
</reference>
<dbReference type="RefSeq" id="WP_224421216.1">
    <property type="nucleotide sequence ID" value="NZ_JAGXFD010000001.1"/>
</dbReference>
<dbReference type="InterPro" id="IPR002491">
    <property type="entry name" value="ABC_transptr_periplasmic_BD"/>
</dbReference>
<dbReference type="Pfam" id="PF01497">
    <property type="entry name" value="Peripla_BP_2"/>
    <property type="match status" value="1"/>
</dbReference>
<accession>A0ABS7X2R0</accession>